<dbReference type="InterPro" id="IPR023214">
    <property type="entry name" value="HAD_sf"/>
</dbReference>
<dbReference type="PANTHER" id="PTHR43768:SF3">
    <property type="entry name" value="TREHALOSE 6-PHOSPHATE PHOSPHATASE"/>
    <property type="match status" value="1"/>
</dbReference>
<dbReference type="STRING" id="134849.SAMN05443668_104327"/>
<dbReference type="Pfam" id="PF02358">
    <property type="entry name" value="Trehalose_PPase"/>
    <property type="match status" value="1"/>
</dbReference>
<evidence type="ECO:0000256" key="2">
    <source>
        <dbReference type="ARBA" id="ARBA00024179"/>
    </source>
</evidence>
<evidence type="ECO:0000313" key="4">
    <source>
        <dbReference type="EMBL" id="SHN27042.1"/>
    </source>
</evidence>
<dbReference type="Proteomes" id="UP000184440">
    <property type="component" value="Unassembled WGS sequence"/>
</dbReference>
<dbReference type="SUPFAM" id="SSF56784">
    <property type="entry name" value="HAD-like"/>
    <property type="match status" value="1"/>
</dbReference>
<evidence type="ECO:0000256" key="3">
    <source>
        <dbReference type="RuleBase" id="RU361117"/>
    </source>
</evidence>
<sequence>MTRPTQQPTNGINGPLRDAIGRLTGVETLLIASDYDGVLAPIVNDPAAAFPLPSAIDALQELATLPRTSIALLSGRALVDLARLSGLGGEALLVGTHGVEFDDGFAIPPEAAALRAQLLDELRPMVTAVPGAALEEKIASVAVHVRNADPDAGEKLLGGVADGPGSWPGVHSTAGKKVLELAVVKTSKGTALDVLRDRTGADAVLFAGDDVTDEKAFAVLRPGDVGIKVGPGETAAEYRVDDPEQIVGVFALLAEERRLHVGT</sequence>
<dbReference type="NCBIfam" id="TIGR00685">
    <property type="entry name" value="T6PP"/>
    <property type="match status" value="1"/>
</dbReference>
<dbReference type="Gene3D" id="3.40.50.1000">
    <property type="entry name" value="HAD superfamily/HAD-like"/>
    <property type="match status" value="1"/>
</dbReference>
<protein>
    <recommendedName>
        <fullName evidence="3">Trehalose 6-phosphate phosphatase</fullName>
        <ecNumber evidence="3">3.1.3.12</ecNumber>
    </recommendedName>
</protein>
<dbReference type="EC" id="3.1.3.12" evidence="3"/>
<dbReference type="EMBL" id="FRCS01000004">
    <property type="protein sequence ID" value="SHN27042.1"/>
    <property type="molecule type" value="Genomic_DNA"/>
</dbReference>
<keyword evidence="3" id="KW-0460">Magnesium</keyword>
<comment type="similarity">
    <text evidence="3">Belongs to the trehalose phosphatase family.</text>
</comment>
<dbReference type="OrthoDB" id="9816160at2"/>
<proteinExistence type="inferred from homology"/>
<dbReference type="GO" id="GO:0046872">
    <property type="term" value="F:metal ion binding"/>
    <property type="evidence" value="ECO:0007669"/>
    <property type="project" value="UniProtKB-KW"/>
</dbReference>
<dbReference type="PANTHER" id="PTHR43768">
    <property type="entry name" value="TREHALOSE 6-PHOSPHATE PHOSPHATASE"/>
    <property type="match status" value="1"/>
</dbReference>
<dbReference type="GO" id="GO:0004805">
    <property type="term" value="F:trehalose-phosphatase activity"/>
    <property type="evidence" value="ECO:0007669"/>
    <property type="project" value="UniProtKB-EC"/>
</dbReference>
<dbReference type="Gene3D" id="3.30.70.1020">
    <property type="entry name" value="Trehalose-6-phosphate phosphatase related protein, domain 2"/>
    <property type="match status" value="1"/>
</dbReference>
<accession>A0A1M7Q8R2</accession>
<comment type="catalytic activity">
    <reaction evidence="3">
        <text>alpha,alpha-trehalose 6-phosphate + H2O = alpha,alpha-trehalose + phosphate</text>
        <dbReference type="Rhea" id="RHEA:23420"/>
        <dbReference type="ChEBI" id="CHEBI:15377"/>
        <dbReference type="ChEBI" id="CHEBI:16551"/>
        <dbReference type="ChEBI" id="CHEBI:43474"/>
        <dbReference type="ChEBI" id="CHEBI:58429"/>
        <dbReference type="EC" id="3.1.3.12"/>
    </reaction>
</comment>
<dbReference type="AlphaFoldDB" id="A0A1M7Q8R2"/>
<gene>
    <name evidence="4" type="ORF">SAMN05443668_104327</name>
</gene>
<evidence type="ECO:0000256" key="1">
    <source>
        <dbReference type="ARBA" id="ARBA00022801"/>
    </source>
</evidence>
<comment type="pathway">
    <text evidence="3">Glycan biosynthesis; trehalose biosynthesis.</text>
</comment>
<dbReference type="InterPro" id="IPR036412">
    <property type="entry name" value="HAD-like_sf"/>
</dbReference>
<dbReference type="InterPro" id="IPR003337">
    <property type="entry name" value="Trehalose_PPase"/>
</dbReference>
<keyword evidence="3" id="KW-0479">Metal-binding</keyword>
<comment type="function">
    <text evidence="2 3">Removes the phosphate from trehalose 6-phosphate to produce free trehalose.</text>
</comment>
<dbReference type="InterPro" id="IPR044651">
    <property type="entry name" value="OTSB-like"/>
</dbReference>
<organism evidence="4 5">
    <name type="scientific">Cryptosporangium aurantiacum</name>
    <dbReference type="NCBI Taxonomy" id="134849"/>
    <lineage>
        <taxon>Bacteria</taxon>
        <taxon>Bacillati</taxon>
        <taxon>Actinomycetota</taxon>
        <taxon>Actinomycetes</taxon>
        <taxon>Cryptosporangiales</taxon>
        <taxon>Cryptosporangiaceae</taxon>
        <taxon>Cryptosporangium</taxon>
    </lineage>
</organism>
<keyword evidence="5" id="KW-1185">Reference proteome</keyword>
<name>A0A1M7Q8R2_9ACTN</name>
<reference evidence="4 5" key="1">
    <citation type="submission" date="2016-11" db="EMBL/GenBank/DDBJ databases">
        <authorList>
            <person name="Jaros S."/>
            <person name="Januszkiewicz K."/>
            <person name="Wedrychowicz H."/>
        </authorList>
    </citation>
    <scope>NUCLEOTIDE SEQUENCE [LARGE SCALE GENOMIC DNA]</scope>
    <source>
        <strain evidence="4 5">DSM 46144</strain>
    </source>
</reference>
<dbReference type="GO" id="GO:0005992">
    <property type="term" value="P:trehalose biosynthetic process"/>
    <property type="evidence" value="ECO:0007669"/>
    <property type="project" value="UniProtKB-UniPathway"/>
</dbReference>
<dbReference type="RefSeq" id="WP_073257890.1">
    <property type="nucleotide sequence ID" value="NZ_FRCS01000004.1"/>
</dbReference>
<comment type="cofactor">
    <cofactor evidence="3">
        <name>Mg(2+)</name>
        <dbReference type="ChEBI" id="CHEBI:18420"/>
    </cofactor>
</comment>
<dbReference type="UniPathway" id="UPA00299"/>
<evidence type="ECO:0000313" key="5">
    <source>
        <dbReference type="Proteomes" id="UP000184440"/>
    </source>
</evidence>
<keyword evidence="1 3" id="KW-0378">Hydrolase</keyword>